<reference evidence="2 3" key="1">
    <citation type="submission" date="2021-08" db="EMBL/GenBank/DDBJ databases">
        <title>Draft Genome Sequence of Phanerochaete sordida strain YK-624.</title>
        <authorList>
            <person name="Mori T."/>
            <person name="Dohra H."/>
            <person name="Suzuki T."/>
            <person name="Kawagishi H."/>
            <person name="Hirai H."/>
        </authorList>
    </citation>
    <scope>NUCLEOTIDE SEQUENCE [LARGE SCALE GENOMIC DNA]</scope>
    <source>
        <strain evidence="2 3">YK-624</strain>
    </source>
</reference>
<evidence type="ECO:0000313" key="2">
    <source>
        <dbReference type="EMBL" id="GJE90103.1"/>
    </source>
</evidence>
<comment type="caution">
    <text evidence="2">The sequence shown here is derived from an EMBL/GenBank/DDBJ whole genome shotgun (WGS) entry which is preliminary data.</text>
</comment>
<evidence type="ECO:0000256" key="1">
    <source>
        <dbReference type="SAM" id="Phobius"/>
    </source>
</evidence>
<gene>
    <name evidence="2" type="ORF">PsYK624_062260</name>
</gene>
<dbReference type="AlphaFoldDB" id="A0A9P3LD95"/>
<feature type="transmembrane region" description="Helical" evidence="1">
    <location>
        <begin position="34"/>
        <end position="59"/>
    </location>
</feature>
<accession>A0A9P3LD95</accession>
<keyword evidence="1" id="KW-1133">Transmembrane helix</keyword>
<protein>
    <submittedName>
        <fullName evidence="2">Uncharacterized protein</fullName>
    </submittedName>
</protein>
<name>A0A9P3LD95_9APHY</name>
<feature type="transmembrane region" description="Helical" evidence="1">
    <location>
        <begin position="65"/>
        <end position="84"/>
    </location>
</feature>
<keyword evidence="1" id="KW-0812">Transmembrane</keyword>
<dbReference type="EMBL" id="BPQB01000015">
    <property type="protein sequence ID" value="GJE90103.1"/>
    <property type="molecule type" value="Genomic_DNA"/>
</dbReference>
<keyword evidence="3" id="KW-1185">Reference proteome</keyword>
<proteinExistence type="predicted"/>
<keyword evidence="1" id="KW-0472">Membrane</keyword>
<dbReference type="Proteomes" id="UP000703269">
    <property type="component" value="Unassembled WGS sequence"/>
</dbReference>
<evidence type="ECO:0000313" key="3">
    <source>
        <dbReference type="Proteomes" id="UP000703269"/>
    </source>
</evidence>
<sequence length="158" mass="16536">MSLVVQFSATSLIVWKIWHTTAWGNFTGGRNHLAVIWIVIESGSILTAATVTLLTLYLVDTNPGGIITFVIAQISLAVPASIIIRSTMKHPSGESSSAPLALSTFKTAPGVSSSQTPSDALQKIRLTAAPALSSGFGTSSQDTIDAKAKMSLDVAHEV</sequence>
<organism evidence="2 3">
    <name type="scientific">Phanerochaete sordida</name>
    <dbReference type="NCBI Taxonomy" id="48140"/>
    <lineage>
        <taxon>Eukaryota</taxon>
        <taxon>Fungi</taxon>
        <taxon>Dikarya</taxon>
        <taxon>Basidiomycota</taxon>
        <taxon>Agaricomycotina</taxon>
        <taxon>Agaricomycetes</taxon>
        <taxon>Polyporales</taxon>
        <taxon>Phanerochaetaceae</taxon>
        <taxon>Phanerochaete</taxon>
    </lineage>
</organism>